<gene>
    <name evidence="1" type="ORF">V1525DRAFT_396216</name>
</gene>
<evidence type="ECO:0000313" key="2">
    <source>
        <dbReference type="Proteomes" id="UP001433508"/>
    </source>
</evidence>
<reference evidence="2" key="1">
    <citation type="journal article" date="2024" name="Front. Bioeng. Biotechnol.">
        <title>Genome-scale model development and genomic sequencing of the oleaginous clade Lipomyces.</title>
        <authorList>
            <person name="Czajka J.J."/>
            <person name="Han Y."/>
            <person name="Kim J."/>
            <person name="Mondo S.J."/>
            <person name="Hofstad B.A."/>
            <person name="Robles A."/>
            <person name="Haridas S."/>
            <person name="Riley R."/>
            <person name="LaButti K."/>
            <person name="Pangilinan J."/>
            <person name="Andreopoulos W."/>
            <person name="Lipzen A."/>
            <person name="Yan J."/>
            <person name="Wang M."/>
            <person name="Ng V."/>
            <person name="Grigoriev I.V."/>
            <person name="Spatafora J.W."/>
            <person name="Magnuson J.K."/>
            <person name="Baker S.E."/>
            <person name="Pomraning K.R."/>
        </authorList>
    </citation>
    <scope>NUCLEOTIDE SEQUENCE [LARGE SCALE GENOMIC DNA]</scope>
    <source>
        <strain evidence="2">CBS 7786</strain>
    </source>
</reference>
<keyword evidence="2" id="KW-1185">Reference proteome</keyword>
<accession>A0ACC3T8C2</accession>
<name>A0ACC3T8C2_LIPKO</name>
<dbReference type="Proteomes" id="UP001433508">
    <property type="component" value="Unassembled WGS sequence"/>
</dbReference>
<comment type="caution">
    <text evidence="1">The sequence shown here is derived from an EMBL/GenBank/DDBJ whole genome shotgun (WGS) entry which is preliminary data.</text>
</comment>
<proteinExistence type="predicted"/>
<organism evidence="1 2">
    <name type="scientific">Lipomyces kononenkoae</name>
    <name type="common">Yeast</name>
    <dbReference type="NCBI Taxonomy" id="34357"/>
    <lineage>
        <taxon>Eukaryota</taxon>
        <taxon>Fungi</taxon>
        <taxon>Dikarya</taxon>
        <taxon>Ascomycota</taxon>
        <taxon>Saccharomycotina</taxon>
        <taxon>Lipomycetes</taxon>
        <taxon>Lipomycetales</taxon>
        <taxon>Lipomycetaceae</taxon>
        <taxon>Lipomyces</taxon>
    </lineage>
</organism>
<dbReference type="EMBL" id="MU971341">
    <property type="protein sequence ID" value="KAK9240196.1"/>
    <property type="molecule type" value="Genomic_DNA"/>
</dbReference>
<evidence type="ECO:0000313" key="1">
    <source>
        <dbReference type="EMBL" id="KAK9240196.1"/>
    </source>
</evidence>
<sequence>MSELSVGSSPELLATDLRKFSGSGSTSSASSTIDAGAETPAYEVPLDRLSILDVLENLALSTRINQINHTVRRKGGEIKGLALRQRDRVLRGREEDIDRLKRRFLTSLARFEAKWEDAHVVSQREKLAFAFGLGNVFASGLLLGAHPEWFHVWYSVQMGYLMPIRIYSFRKRSYQYFLADLCYFVNVLLLVWLWIFPGSRMLFLSTYCLSYGTLAWAVITWRNSLVLHSIDKTTSALIHVLPPVVLHCIHFRLDDNYKARRFAGAARLKSLSLWEGMLWASFWYAIWQTLYHIFITIRRKEKIKAGYLTSFEWLRRSYKDTKLGIFVNSLPEPFPVLAFTFIQFGYQMLTMIPCPLWYHSKYLSATFVFAIFMVASYNGATYYIDVFGRRFQKELGKLQTDVATWHNSSSPPTPVTSPRNIPIDVKSDQLDVVDEDVDAIDLTDDKENGKPLSTLMPTASAPSNIEKAEMKTGTIMNSSLVASESKKSR</sequence>
<protein>
    <submittedName>
        <fullName evidence="1">Uncharacterized protein</fullName>
    </submittedName>
</protein>